<dbReference type="RefSeq" id="WP_164424509.1">
    <property type="nucleotide sequence ID" value="NZ_JAAIKT010000004.1"/>
</dbReference>
<accession>A0A6G4A9T1</accession>
<name>A0A6G4A9T1_9ACTN</name>
<dbReference type="Gene3D" id="3.10.180.10">
    <property type="entry name" value="2,3-Dihydroxybiphenyl 1,2-Dioxygenase, domain 1"/>
    <property type="match status" value="1"/>
</dbReference>
<evidence type="ECO:0000313" key="2">
    <source>
        <dbReference type="Proteomes" id="UP000476310"/>
    </source>
</evidence>
<sequence length="204" mass="22665">MIYPAPALLPTGAEQERYLHSVLGWFEDAARTTPDTALTGFLGHPVDLRTLRITGLHHVAVYVGDYDREEDFDQWLALVEKSPDIEDVRSGPSHIAPREYGTPGHWINCRAHGQELELFTCRARGGWADRPAGQKNALMSHFGLAVDAPDHVRPLLDYLATFDGVELLAFAPEDELGHTYGHLLRRDTDRVLELVHPGGSSPGR</sequence>
<dbReference type="EMBL" id="JAAIKT010000004">
    <property type="protein sequence ID" value="NEW69980.1"/>
    <property type="molecule type" value="Genomic_DNA"/>
</dbReference>
<keyword evidence="2" id="KW-1185">Reference proteome</keyword>
<protein>
    <submittedName>
        <fullName evidence="1">Uncharacterized protein</fullName>
    </submittedName>
</protein>
<organism evidence="1 2">
    <name type="scientific">Streptomyces rhizosphaericus</name>
    <dbReference type="NCBI Taxonomy" id="114699"/>
    <lineage>
        <taxon>Bacteria</taxon>
        <taxon>Bacillati</taxon>
        <taxon>Actinomycetota</taxon>
        <taxon>Actinomycetes</taxon>
        <taxon>Kitasatosporales</taxon>
        <taxon>Streptomycetaceae</taxon>
        <taxon>Streptomyces</taxon>
        <taxon>Streptomyces violaceusniger group</taxon>
    </lineage>
</organism>
<evidence type="ECO:0000313" key="1">
    <source>
        <dbReference type="EMBL" id="NEW69980.1"/>
    </source>
</evidence>
<gene>
    <name evidence="1" type="ORF">G4H13_06050</name>
</gene>
<dbReference type="AlphaFoldDB" id="A0A6G4A9T1"/>
<proteinExistence type="predicted"/>
<comment type="caution">
    <text evidence="1">The sequence shown here is derived from an EMBL/GenBank/DDBJ whole genome shotgun (WGS) entry which is preliminary data.</text>
</comment>
<reference evidence="1" key="1">
    <citation type="submission" date="2020-02" db="EMBL/GenBank/DDBJ databases">
        <title>A new Streptomyces sp. for controlling soil-borne diseases.</title>
        <authorList>
            <person name="Li X."/>
            <person name="Tian Y."/>
            <person name="Gao K."/>
        </authorList>
    </citation>
    <scope>NUCLEOTIDE SEQUENCE [LARGE SCALE GENOMIC DNA]</scope>
    <source>
        <strain evidence="1">0250</strain>
    </source>
</reference>
<dbReference type="Proteomes" id="UP000476310">
    <property type="component" value="Unassembled WGS sequence"/>
</dbReference>
<dbReference type="InterPro" id="IPR029068">
    <property type="entry name" value="Glyas_Bleomycin-R_OHBP_Dase"/>
</dbReference>